<dbReference type="InterPro" id="IPR049240">
    <property type="entry name" value="DUF6875"/>
</dbReference>
<evidence type="ECO:0000259" key="1">
    <source>
        <dbReference type="Pfam" id="PF21780"/>
    </source>
</evidence>
<proteinExistence type="predicted"/>
<dbReference type="AlphaFoldDB" id="A0A2L0RZD1"/>
<dbReference type="Proteomes" id="UP000239888">
    <property type="component" value="Chromosome"/>
</dbReference>
<feature type="domain" description="DUF6875" evidence="1">
    <location>
        <begin position="38"/>
        <end position="204"/>
    </location>
</feature>
<gene>
    <name evidence="2" type="ORF">BOP93_18085</name>
</gene>
<name>A0A2L0RZD1_9PSED</name>
<dbReference type="Pfam" id="PF21780">
    <property type="entry name" value="DUF6875"/>
    <property type="match status" value="1"/>
</dbReference>
<accession>A0A2L0RZD1</accession>
<reference evidence="2 3" key="1">
    <citation type="journal article" date="2018" name="Front. Microbiol.">
        <title>Pseudomonas orientalis F9: A Potent Antagonist against Phytopathogens with Phytotoxic Effect in the Apple Flower.</title>
        <authorList>
            <person name="Zengerer V."/>
            <person name="Schmid M."/>
            <person name="Bieri M."/>
            <person name="Muller D.C."/>
            <person name="Remus-Emsermann M.N.P."/>
            <person name="Ahrens C.H."/>
            <person name="Pelludat C."/>
        </authorList>
    </citation>
    <scope>NUCLEOTIDE SEQUENCE [LARGE SCALE GENOMIC DNA]</scope>
    <source>
        <strain evidence="2 3">F9</strain>
    </source>
</reference>
<dbReference type="RefSeq" id="WP_104504106.1">
    <property type="nucleotide sequence ID" value="NZ_CP018049.1"/>
</dbReference>
<dbReference type="EMBL" id="CP018049">
    <property type="protein sequence ID" value="AUZ47419.1"/>
    <property type="molecule type" value="Genomic_DNA"/>
</dbReference>
<organism evidence="2 3">
    <name type="scientific">Pseudomonas orientalis</name>
    <dbReference type="NCBI Taxonomy" id="76758"/>
    <lineage>
        <taxon>Bacteria</taxon>
        <taxon>Pseudomonadati</taxon>
        <taxon>Pseudomonadota</taxon>
        <taxon>Gammaproteobacteria</taxon>
        <taxon>Pseudomonadales</taxon>
        <taxon>Pseudomonadaceae</taxon>
        <taxon>Pseudomonas</taxon>
    </lineage>
</organism>
<protein>
    <recommendedName>
        <fullName evidence="1">DUF6875 domain-containing protein</fullName>
    </recommendedName>
</protein>
<evidence type="ECO:0000313" key="3">
    <source>
        <dbReference type="Proteomes" id="UP000239888"/>
    </source>
</evidence>
<dbReference type="KEGG" id="poi:BOP93_18085"/>
<sequence>MMKIEPQHTNHSTPLELIPIANLINSAHEDDSTLSPLQHIARWSSEYLCKPSADIGRPGVVCPWTPNAIKRETFWLTELATRDRCDQAVCEDMLSLIDHFNRAAPTEGDKTQFKTIVAVFPDIHPEHKVDEFHAMLKPAFLDAGLMLGEFYSTCKKPGLRNSEFRPLTSPIPLLVVREMVDFDIVFLADSQAYVNAYLKRHGAAGLDTLERTLKHRERFGLDPDQVVILERTLAEHRTTDSRVS</sequence>
<evidence type="ECO:0000313" key="2">
    <source>
        <dbReference type="EMBL" id="AUZ47419.1"/>
    </source>
</evidence>